<gene>
    <name evidence="2" type="ORF">GCM10009665_29080</name>
</gene>
<feature type="region of interest" description="Disordered" evidence="1">
    <location>
        <begin position="91"/>
        <end position="124"/>
    </location>
</feature>
<proteinExistence type="predicted"/>
<name>A0ABP4GSZ0_9ACTN</name>
<reference evidence="3" key="1">
    <citation type="journal article" date="2019" name="Int. J. Syst. Evol. Microbiol.">
        <title>The Global Catalogue of Microorganisms (GCM) 10K type strain sequencing project: providing services to taxonomists for standard genome sequencing and annotation.</title>
        <authorList>
            <consortium name="The Broad Institute Genomics Platform"/>
            <consortium name="The Broad Institute Genome Sequencing Center for Infectious Disease"/>
            <person name="Wu L."/>
            <person name="Ma J."/>
        </authorList>
    </citation>
    <scope>NUCLEOTIDE SEQUENCE [LARGE SCALE GENOMIC DNA]</scope>
    <source>
        <strain evidence="3">JCM 13004</strain>
    </source>
</reference>
<dbReference type="Proteomes" id="UP001500037">
    <property type="component" value="Unassembled WGS sequence"/>
</dbReference>
<protein>
    <submittedName>
        <fullName evidence="2">Uncharacterized protein</fullName>
    </submittedName>
</protein>
<evidence type="ECO:0000313" key="2">
    <source>
        <dbReference type="EMBL" id="GAA1237128.1"/>
    </source>
</evidence>
<sequence>MRDHVHRVLGAHRVGDREQVGGQQLQPVLVAGTGHAGLARPAHVVADHVVVQGQVLGHVVPDPVGVRIAVHQQDGGVLRVALLEDREVDTGRVHGPAADGGGGHAAASSRLAQRRTCGRSSSSQ</sequence>
<evidence type="ECO:0000313" key="3">
    <source>
        <dbReference type="Proteomes" id="UP001500037"/>
    </source>
</evidence>
<keyword evidence="3" id="KW-1185">Reference proteome</keyword>
<accession>A0ABP4GSZ0</accession>
<comment type="caution">
    <text evidence="2">The sequence shown here is derived from an EMBL/GenBank/DDBJ whole genome shotgun (WGS) entry which is preliminary data.</text>
</comment>
<organism evidence="2 3">
    <name type="scientific">Kitasatospora nipponensis</name>
    <dbReference type="NCBI Taxonomy" id="258049"/>
    <lineage>
        <taxon>Bacteria</taxon>
        <taxon>Bacillati</taxon>
        <taxon>Actinomycetota</taxon>
        <taxon>Actinomycetes</taxon>
        <taxon>Kitasatosporales</taxon>
        <taxon>Streptomycetaceae</taxon>
        <taxon>Kitasatospora</taxon>
    </lineage>
</organism>
<dbReference type="EMBL" id="BAAALF010000041">
    <property type="protein sequence ID" value="GAA1237128.1"/>
    <property type="molecule type" value="Genomic_DNA"/>
</dbReference>
<evidence type="ECO:0000256" key="1">
    <source>
        <dbReference type="SAM" id="MobiDB-lite"/>
    </source>
</evidence>